<feature type="signal peptide" evidence="6">
    <location>
        <begin position="1"/>
        <end position="19"/>
    </location>
</feature>
<keyword evidence="6" id="KW-0732">Signal</keyword>
<gene>
    <name evidence="9" type="ORF">BDY17DRAFT_254065</name>
</gene>
<dbReference type="Pfam" id="PF04389">
    <property type="entry name" value="Peptidase_M28"/>
    <property type="match status" value="1"/>
</dbReference>
<evidence type="ECO:0000256" key="2">
    <source>
        <dbReference type="ARBA" id="ARBA00006247"/>
    </source>
</evidence>
<evidence type="ECO:0000256" key="6">
    <source>
        <dbReference type="RuleBase" id="RU361240"/>
    </source>
</evidence>
<dbReference type="PANTHER" id="PTHR43808">
    <property type="entry name" value="ACETYLORNITHINE DEACETYLASE"/>
    <property type="match status" value="1"/>
</dbReference>
<comment type="similarity">
    <text evidence="2">Belongs to the peptidase M20A family.</text>
</comment>
<dbReference type="AlphaFoldDB" id="A0A6A6PMN6"/>
<feature type="domain" description="Peptidase M28" evidence="7">
    <location>
        <begin position="89"/>
        <end position="171"/>
    </location>
</feature>
<reference evidence="9" key="1">
    <citation type="journal article" date="2020" name="Stud. Mycol.">
        <title>101 Dothideomycetes genomes: a test case for predicting lifestyles and emergence of pathogens.</title>
        <authorList>
            <person name="Haridas S."/>
            <person name="Albert R."/>
            <person name="Binder M."/>
            <person name="Bloem J."/>
            <person name="Labutti K."/>
            <person name="Salamov A."/>
            <person name="Andreopoulos B."/>
            <person name="Baker S."/>
            <person name="Barry K."/>
            <person name="Bills G."/>
            <person name="Bluhm B."/>
            <person name="Cannon C."/>
            <person name="Castanera R."/>
            <person name="Culley D."/>
            <person name="Daum C."/>
            <person name="Ezra D."/>
            <person name="Gonzalez J."/>
            <person name="Henrissat B."/>
            <person name="Kuo A."/>
            <person name="Liang C."/>
            <person name="Lipzen A."/>
            <person name="Lutzoni F."/>
            <person name="Magnuson J."/>
            <person name="Mondo S."/>
            <person name="Nolan M."/>
            <person name="Ohm R."/>
            <person name="Pangilinan J."/>
            <person name="Park H.-J."/>
            <person name="Ramirez L."/>
            <person name="Alfaro M."/>
            <person name="Sun H."/>
            <person name="Tritt A."/>
            <person name="Yoshinaga Y."/>
            <person name="Zwiers L.-H."/>
            <person name="Turgeon B."/>
            <person name="Goodwin S."/>
            <person name="Spatafora J."/>
            <person name="Crous P."/>
            <person name="Grigoriev I."/>
        </authorList>
    </citation>
    <scope>NUCLEOTIDE SEQUENCE</scope>
    <source>
        <strain evidence="9">CBS 113389</strain>
    </source>
</reference>
<proteinExistence type="inferred from homology"/>
<sequence>MWQSALFLLASWAIQPAIGLQQEPLAEISANKKHLLLGDDLIAFHKNLTQIESITYHEQEAGKWLAKSLSSQGYTVEKQYIDDDSGRFNVFAYLGKKRETDILVSSHYDTVPPFYPYYHKNKTIGGRGSVDDKASLAAQLIAVNTLITTKKLHANDISLLFVVGEETGGDGMRLANDLHLTPKTIVFGEPTEAKLVAGHKGNDALTIKAKGKAAHSGYPWLGRSANEVLVAALAAVIELGPHLPRSEKYGATTVNIGKIEGGVAGNVVAESAAATIAIRIAAGDADEVEREITKAVHMAVRSFLEEGMRPEDVVELQFSARGYGPIDIDADVPGFDVMTVNYGTDIPWLKKTVGGQKRYLYGPGSIMVAHSDHEALTEEELFGAVEDYQKIILHAFKAGQ</sequence>
<dbReference type="GO" id="GO:0046872">
    <property type="term" value="F:metal ion binding"/>
    <property type="evidence" value="ECO:0007669"/>
    <property type="project" value="UniProtKB-KW"/>
</dbReference>
<dbReference type="PROSITE" id="PS00759">
    <property type="entry name" value="ARGE_DAPE_CPG2_2"/>
    <property type="match status" value="1"/>
</dbReference>
<keyword evidence="6" id="KW-0645">Protease</keyword>
<dbReference type="Pfam" id="PF07687">
    <property type="entry name" value="M20_dimer"/>
    <property type="match status" value="1"/>
</dbReference>
<name>A0A6A6PMN6_9PEZI</name>
<comment type="similarity">
    <text evidence="6">Belongs to the peptidase M28 family.</text>
</comment>
<dbReference type="PANTHER" id="PTHR43808:SF8">
    <property type="entry name" value="PEPTIDASE M20 DIMERISATION DOMAIN-CONTAINING PROTEIN"/>
    <property type="match status" value="1"/>
</dbReference>
<dbReference type="InterPro" id="IPR007484">
    <property type="entry name" value="Peptidase_M28"/>
</dbReference>
<dbReference type="SUPFAM" id="SSF53187">
    <property type="entry name" value="Zn-dependent exopeptidases"/>
    <property type="match status" value="1"/>
</dbReference>
<comment type="cofactor">
    <cofactor evidence="1">
        <name>Zn(2+)</name>
        <dbReference type="ChEBI" id="CHEBI:29105"/>
    </cofactor>
</comment>
<organism evidence="9 10">
    <name type="scientific">Neohortaea acidophila</name>
    <dbReference type="NCBI Taxonomy" id="245834"/>
    <lineage>
        <taxon>Eukaryota</taxon>
        <taxon>Fungi</taxon>
        <taxon>Dikarya</taxon>
        <taxon>Ascomycota</taxon>
        <taxon>Pezizomycotina</taxon>
        <taxon>Dothideomycetes</taxon>
        <taxon>Dothideomycetidae</taxon>
        <taxon>Mycosphaerellales</taxon>
        <taxon>Teratosphaeriaceae</taxon>
        <taxon>Neohortaea</taxon>
    </lineage>
</organism>
<dbReference type="InterPro" id="IPR001261">
    <property type="entry name" value="ArgE/DapE_CS"/>
</dbReference>
<dbReference type="EMBL" id="MU001638">
    <property type="protein sequence ID" value="KAF2481076.1"/>
    <property type="molecule type" value="Genomic_DNA"/>
</dbReference>
<feature type="chain" id="PRO_5044953462" description="Peptide hydrolase" evidence="6">
    <location>
        <begin position="20"/>
        <end position="400"/>
    </location>
</feature>
<dbReference type="PROSITE" id="PS00758">
    <property type="entry name" value="ARGE_DAPE_CPG2_1"/>
    <property type="match status" value="1"/>
</dbReference>
<feature type="domain" description="Peptidase M20 dimerisation" evidence="8">
    <location>
        <begin position="198"/>
        <end position="296"/>
    </location>
</feature>
<keyword evidence="5 6" id="KW-0862">Zinc</keyword>
<evidence type="ECO:0000256" key="3">
    <source>
        <dbReference type="ARBA" id="ARBA00022723"/>
    </source>
</evidence>
<evidence type="ECO:0000313" key="9">
    <source>
        <dbReference type="EMBL" id="KAF2481076.1"/>
    </source>
</evidence>
<dbReference type="EC" id="3.4.-.-" evidence="6"/>
<dbReference type="SUPFAM" id="SSF55031">
    <property type="entry name" value="Bacterial exopeptidase dimerisation domain"/>
    <property type="match status" value="1"/>
</dbReference>
<dbReference type="InterPro" id="IPR050072">
    <property type="entry name" value="Peptidase_M20A"/>
</dbReference>
<dbReference type="CDD" id="cd05652">
    <property type="entry name" value="M20_ArgE_DapE-like_fungal"/>
    <property type="match status" value="1"/>
</dbReference>
<dbReference type="Gene3D" id="3.40.630.10">
    <property type="entry name" value="Zn peptidases"/>
    <property type="match status" value="1"/>
</dbReference>
<dbReference type="GO" id="GO:0016787">
    <property type="term" value="F:hydrolase activity"/>
    <property type="evidence" value="ECO:0007669"/>
    <property type="project" value="UniProtKB-KW"/>
</dbReference>
<dbReference type="Gene3D" id="3.30.70.360">
    <property type="match status" value="1"/>
</dbReference>
<evidence type="ECO:0000256" key="1">
    <source>
        <dbReference type="ARBA" id="ARBA00001947"/>
    </source>
</evidence>
<evidence type="ECO:0000256" key="5">
    <source>
        <dbReference type="ARBA" id="ARBA00022833"/>
    </source>
</evidence>
<keyword evidence="4 6" id="KW-0378">Hydrolase</keyword>
<dbReference type="GeneID" id="54472397"/>
<evidence type="ECO:0000256" key="4">
    <source>
        <dbReference type="ARBA" id="ARBA00022801"/>
    </source>
</evidence>
<keyword evidence="3 6" id="KW-0479">Metal-binding</keyword>
<dbReference type="InterPro" id="IPR011650">
    <property type="entry name" value="Peptidase_M20_dimer"/>
</dbReference>
<keyword evidence="10" id="KW-1185">Reference proteome</keyword>
<dbReference type="InterPro" id="IPR036264">
    <property type="entry name" value="Bact_exopeptidase_dim_dom"/>
</dbReference>
<evidence type="ECO:0000313" key="10">
    <source>
        <dbReference type="Proteomes" id="UP000799767"/>
    </source>
</evidence>
<dbReference type="RefSeq" id="XP_033587646.1">
    <property type="nucleotide sequence ID" value="XM_033731395.1"/>
</dbReference>
<protein>
    <recommendedName>
        <fullName evidence="6">Peptide hydrolase</fullName>
        <ecNumber evidence="6">3.4.-.-</ecNumber>
    </recommendedName>
</protein>
<dbReference type="OrthoDB" id="3064516at2759"/>
<evidence type="ECO:0000259" key="7">
    <source>
        <dbReference type="Pfam" id="PF04389"/>
    </source>
</evidence>
<dbReference type="Proteomes" id="UP000799767">
    <property type="component" value="Unassembled WGS sequence"/>
</dbReference>
<accession>A0A6A6PMN6</accession>
<evidence type="ECO:0000259" key="8">
    <source>
        <dbReference type="Pfam" id="PF07687"/>
    </source>
</evidence>